<dbReference type="SMART" id="SM00966">
    <property type="entry name" value="SpoVT_AbrB"/>
    <property type="match status" value="1"/>
</dbReference>
<organism evidence="3 4">
    <name type="scientific">Nocardiopsis endophytica</name>
    <dbReference type="NCBI Taxonomy" id="3018445"/>
    <lineage>
        <taxon>Bacteria</taxon>
        <taxon>Bacillati</taxon>
        <taxon>Actinomycetota</taxon>
        <taxon>Actinomycetes</taxon>
        <taxon>Streptosporangiales</taxon>
        <taxon>Nocardiopsidaceae</taxon>
        <taxon>Nocardiopsis</taxon>
    </lineage>
</organism>
<dbReference type="GO" id="GO:0016740">
    <property type="term" value="F:transferase activity"/>
    <property type="evidence" value="ECO:0007669"/>
    <property type="project" value="UniProtKB-KW"/>
</dbReference>
<accession>A0ABT4UC30</accession>
<evidence type="ECO:0000313" key="4">
    <source>
        <dbReference type="Proteomes" id="UP001527866"/>
    </source>
</evidence>
<dbReference type="InterPro" id="IPR007159">
    <property type="entry name" value="SpoVT-AbrB_dom"/>
</dbReference>
<keyword evidence="3" id="KW-0808">Transferase</keyword>
<feature type="compositionally biased region" description="Basic and acidic residues" evidence="1">
    <location>
        <begin position="81"/>
        <end position="91"/>
    </location>
</feature>
<name>A0ABT4UC30_9ACTN</name>
<dbReference type="NCBIfam" id="TIGR01439">
    <property type="entry name" value="lp_hng_hel_AbrB"/>
    <property type="match status" value="1"/>
</dbReference>
<sequence length="112" mass="11538">MAADGTASYGPGGRGFYGAVTVSERGQVSLPAQARRDLGITPGTKLLVLGDPEQGLALMTLDRLMANLQGSNALLGMLQEHMAHERTKEPEAESESEAEEAPEDGGSAGGSP</sequence>
<feature type="region of interest" description="Disordered" evidence="1">
    <location>
        <begin position="80"/>
        <end position="112"/>
    </location>
</feature>
<protein>
    <submittedName>
        <fullName evidence="3">AbrB/MazE/SpoVT family DNA-binding domain-containing protein</fullName>
    </submittedName>
</protein>
<dbReference type="EMBL" id="JAQFWQ010000126">
    <property type="protein sequence ID" value="MDA2814532.1"/>
    <property type="molecule type" value="Genomic_DNA"/>
</dbReference>
<comment type="caution">
    <text evidence="3">The sequence shown here is derived from an EMBL/GenBank/DDBJ whole genome shotgun (WGS) entry which is preliminary data.</text>
</comment>
<keyword evidence="4" id="KW-1185">Reference proteome</keyword>
<dbReference type="Gene3D" id="2.10.260.10">
    <property type="match status" value="1"/>
</dbReference>
<dbReference type="GO" id="GO:0003677">
    <property type="term" value="F:DNA binding"/>
    <property type="evidence" value="ECO:0007669"/>
    <property type="project" value="UniProtKB-KW"/>
</dbReference>
<reference evidence="3 4" key="1">
    <citation type="submission" date="2023-01" db="EMBL/GenBank/DDBJ databases">
        <title>Draft genome sequence of Nocardiopsis sp. RSe5-2 isolated from halophytes.</title>
        <authorList>
            <person name="Duangmal K."/>
            <person name="Chantavorakit T."/>
        </authorList>
    </citation>
    <scope>NUCLEOTIDE SEQUENCE [LARGE SCALE GENOMIC DNA]</scope>
    <source>
        <strain evidence="3 4">RSe5-2</strain>
    </source>
</reference>
<gene>
    <name evidence="3" type="ORF">O4J56_28065</name>
</gene>
<dbReference type="InterPro" id="IPR037914">
    <property type="entry name" value="SpoVT-AbrB_sf"/>
</dbReference>
<feature type="compositionally biased region" description="Acidic residues" evidence="1">
    <location>
        <begin position="92"/>
        <end position="103"/>
    </location>
</feature>
<dbReference type="Proteomes" id="UP001527866">
    <property type="component" value="Unassembled WGS sequence"/>
</dbReference>
<feature type="domain" description="SpoVT-AbrB" evidence="2">
    <location>
        <begin position="20"/>
        <end position="64"/>
    </location>
</feature>
<keyword evidence="3" id="KW-0238">DNA-binding</keyword>
<evidence type="ECO:0000313" key="3">
    <source>
        <dbReference type="EMBL" id="MDA2814532.1"/>
    </source>
</evidence>
<evidence type="ECO:0000256" key="1">
    <source>
        <dbReference type="SAM" id="MobiDB-lite"/>
    </source>
</evidence>
<dbReference type="SUPFAM" id="SSF89447">
    <property type="entry name" value="AbrB/MazE/MraZ-like"/>
    <property type="match status" value="1"/>
</dbReference>
<dbReference type="RefSeq" id="WP_270689964.1">
    <property type="nucleotide sequence ID" value="NZ_JAQFWQ010000126.1"/>
</dbReference>
<proteinExistence type="predicted"/>
<dbReference type="Pfam" id="PF04014">
    <property type="entry name" value="MazE_antitoxin"/>
    <property type="match status" value="1"/>
</dbReference>
<evidence type="ECO:0000259" key="2">
    <source>
        <dbReference type="SMART" id="SM00966"/>
    </source>
</evidence>